<accession>A0A834P8G9</accession>
<reference evidence="1" key="1">
    <citation type="journal article" date="2020" name="G3 (Bethesda)">
        <title>High-Quality Assemblies for Three Invasive Social Wasps from the &lt;i&gt;Vespula&lt;/i&gt; Genus.</title>
        <authorList>
            <person name="Harrop T.W.R."/>
            <person name="Guhlin J."/>
            <person name="McLaughlin G.M."/>
            <person name="Permina E."/>
            <person name="Stockwell P."/>
            <person name="Gilligan J."/>
            <person name="Le Lec M.F."/>
            <person name="Gruber M.A.M."/>
            <person name="Quinn O."/>
            <person name="Lovegrove M."/>
            <person name="Duncan E.J."/>
            <person name="Remnant E.J."/>
            <person name="Van Eeckhoven J."/>
            <person name="Graham B."/>
            <person name="Knapp R.A."/>
            <person name="Langford K.W."/>
            <person name="Kronenberg Z."/>
            <person name="Press M.O."/>
            <person name="Eacker S.M."/>
            <person name="Wilson-Rankin E.E."/>
            <person name="Purcell J."/>
            <person name="Lester P.J."/>
            <person name="Dearden P.K."/>
        </authorList>
    </citation>
    <scope>NUCLEOTIDE SEQUENCE</scope>
    <source>
        <strain evidence="1">Volc-1</strain>
    </source>
</reference>
<proteinExistence type="predicted"/>
<sequence length="88" mass="9675">MGSKKFSSLEINGNAELFVSGLPDAQESWLKSFPSHAVIRGVLREHSDLYTTNKFGNDVSPFDPKLDTSESASSAANIFRVGENERLQ</sequence>
<evidence type="ECO:0000313" key="2">
    <source>
        <dbReference type="Proteomes" id="UP000600918"/>
    </source>
</evidence>
<name>A0A834P8G9_VESPE</name>
<dbReference type="EMBL" id="JACSDY010000003">
    <property type="protein sequence ID" value="KAF7431968.1"/>
    <property type="molecule type" value="Genomic_DNA"/>
</dbReference>
<evidence type="ECO:0000313" key="1">
    <source>
        <dbReference type="EMBL" id="KAF7431968.1"/>
    </source>
</evidence>
<protein>
    <submittedName>
        <fullName evidence="1">Uncharacterized protein</fullName>
    </submittedName>
</protein>
<organism evidence="1 2">
    <name type="scientific">Vespula pensylvanica</name>
    <name type="common">Western yellow jacket</name>
    <name type="synonym">Wasp</name>
    <dbReference type="NCBI Taxonomy" id="30213"/>
    <lineage>
        <taxon>Eukaryota</taxon>
        <taxon>Metazoa</taxon>
        <taxon>Ecdysozoa</taxon>
        <taxon>Arthropoda</taxon>
        <taxon>Hexapoda</taxon>
        <taxon>Insecta</taxon>
        <taxon>Pterygota</taxon>
        <taxon>Neoptera</taxon>
        <taxon>Endopterygota</taxon>
        <taxon>Hymenoptera</taxon>
        <taxon>Apocrita</taxon>
        <taxon>Aculeata</taxon>
        <taxon>Vespoidea</taxon>
        <taxon>Vespidae</taxon>
        <taxon>Vespinae</taxon>
        <taxon>Vespula</taxon>
    </lineage>
</organism>
<comment type="caution">
    <text evidence="1">The sequence shown here is derived from an EMBL/GenBank/DDBJ whole genome shotgun (WGS) entry which is preliminary data.</text>
</comment>
<dbReference type="Proteomes" id="UP000600918">
    <property type="component" value="Unassembled WGS sequence"/>
</dbReference>
<dbReference type="AlphaFoldDB" id="A0A834P8G9"/>
<keyword evidence="2" id="KW-1185">Reference proteome</keyword>
<gene>
    <name evidence="1" type="ORF">H0235_004892</name>
</gene>